<dbReference type="OrthoDB" id="2736223at2"/>
<keyword evidence="1" id="KW-0812">Transmembrane</keyword>
<name>A0A318TN06_9BACL</name>
<feature type="transmembrane region" description="Helical" evidence="1">
    <location>
        <begin position="7"/>
        <end position="32"/>
    </location>
</feature>
<dbReference type="RefSeq" id="WP_107935115.1">
    <property type="nucleotide sequence ID" value="NZ_PYWJ01000014.1"/>
</dbReference>
<keyword evidence="1" id="KW-0472">Membrane</keyword>
<sequence>MKKTKGIMIGLIFGLVLSFCISFIFMFIAQGMAGGFTSFFGESWLYYAAIIPFILTFGILGFYFTNQDKVSNKKFWLLSLISALFISLYTGTIGALFGEYIVRGGSLRTYIEGGYIGVNVEGVLIWGTIYAFILLPLTTPLARLLIQAFLEVLKIYEVTD</sequence>
<comment type="caution">
    <text evidence="2">The sequence shown here is derived from an EMBL/GenBank/DDBJ whole genome shotgun (WGS) entry which is preliminary data.</text>
</comment>
<feature type="transmembrane region" description="Helical" evidence="1">
    <location>
        <begin position="123"/>
        <end position="146"/>
    </location>
</feature>
<evidence type="ECO:0000313" key="3">
    <source>
        <dbReference type="Proteomes" id="UP000247416"/>
    </source>
</evidence>
<reference evidence="2 3" key="1">
    <citation type="submission" date="2018-06" db="EMBL/GenBank/DDBJ databases">
        <title>Genomic Encyclopedia of Archaeal and Bacterial Type Strains, Phase II (KMG-II): from individual species to whole genera.</title>
        <authorList>
            <person name="Goeker M."/>
        </authorList>
    </citation>
    <scope>NUCLEOTIDE SEQUENCE [LARGE SCALE GENOMIC DNA]</scope>
    <source>
        <strain evidence="2 3">KACC 16626</strain>
    </source>
</reference>
<accession>A0A318TN06</accession>
<protein>
    <submittedName>
        <fullName evidence="2">Uncharacterized protein</fullName>
    </submittedName>
</protein>
<dbReference type="AlphaFoldDB" id="A0A318TN06"/>
<gene>
    <name evidence="2" type="ORF">BJ095_11192</name>
</gene>
<dbReference type="Proteomes" id="UP000247416">
    <property type="component" value="Unassembled WGS sequence"/>
</dbReference>
<evidence type="ECO:0000256" key="1">
    <source>
        <dbReference type="SAM" id="Phobius"/>
    </source>
</evidence>
<feature type="transmembrane region" description="Helical" evidence="1">
    <location>
        <begin position="75"/>
        <end position="97"/>
    </location>
</feature>
<keyword evidence="3" id="KW-1185">Reference proteome</keyword>
<feature type="transmembrane region" description="Helical" evidence="1">
    <location>
        <begin position="44"/>
        <end position="63"/>
    </location>
</feature>
<keyword evidence="1" id="KW-1133">Transmembrane helix</keyword>
<organism evidence="2 3">
    <name type="scientific">Ureibacillus chungkukjangi</name>
    <dbReference type="NCBI Taxonomy" id="1202712"/>
    <lineage>
        <taxon>Bacteria</taxon>
        <taxon>Bacillati</taxon>
        <taxon>Bacillota</taxon>
        <taxon>Bacilli</taxon>
        <taxon>Bacillales</taxon>
        <taxon>Caryophanaceae</taxon>
        <taxon>Ureibacillus</taxon>
    </lineage>
</organism>
<dbReference type="EMBL" id="QJTJ01000011">
    <property type="protein sequence ID" value="PYF06261.1"/>
    <property type="molecule type" value="Genomic_DNA"/>
</dbReference>
<evidence type="ECO:0000313" key="2">
    <source>
        <dbReference type="EMBL" id="PYF06261.1"/>
    </source>
</evidence>
<proteinExistence type="predicted"/>